<feature type="compositionally biased region" description="Low complexity" evidence="1">
    <location>
        <begin position="16"/>
        <end position="41"/>
    </location>
</feature>
<feature type="compositionally biased region" description="Polar residues" evidence="1">
    <location>
        <begin position="128"/>
        <end position="142"/>
    </location>
</feature>
<feature type="compositionally biased region" description="Polar residues" evidence="1">
    <location>
        <begin position="62"/>
        <end position="78"/>
    </location>
</feature>
<evidence type="ECO:0000256" key="1">
    <source>
        <dbReference type="SAM" id="MobiDB-lite"/>
    </source>
</evidence>
<feature type="region of interest" description="Disordered" evidence="1">
    <location>
        <begin position="96"/>
        <end position="174"/>
    </location>
</feature>
<comment type="caution">
    <text evidence="2">The sequence shown here is derived from an EMBL/GenBank/DDBJ whole genome shotgun (WGS) entry which is preliminary data.</text>
</comment>
<feature type="compositionally biased region" description="Polar residues" evidence="1">
    <location>
        <begin position="165"/>
        <end position="174"/>
    </location>
</feature>
<protein>
    <recommendedName>
        <fullName evidence="4">Aga1 a-agglutinin anchor subunit</fullName>
    </recommendedName>
</protein>
<evidence type="ECO:0000313" key="2">
    <source>
        <dbReference type="EMBL" id="RKF55376.1"/>
    </source>
</evidence>
<evidence type="ECO:0000313" key="3">
    <source>
        <dbReference type="Proteomes" id="UP000286134"/>
    </source>
</evidence>
<accession>A0A420HD42</accession>
<organism evidence="2 3">
    <name type="scientific">Erysiphe neolycopersici</name>
    <dbReference type="NCBI Taxonomy" id="212602"/>
    <lineage>
        <taxon>Eukaryota</taxon>
        <taxon>Fungi</taxon>
        <taxon>Dikarya</taxon>
        <taxon>Ascomycota</taxon>
        <taxon>Pezizomycotina</taxon>
        <taxon>Leotiomycetes</taxon>
        <taxon>Erysiphales</taxon>
        <taxon>Erysiphaceae</taxon>
        <taxon>Erysiphe</taxon>
    </lineage>
</organism>
<gene>
    <name evidence="2" type="ORF">OnM2_090032</name>
</gene>
<dbReference type="EMBL" id="MCFK01009024">
    <property type="protein sequence ID" value="RKF55376.1"/>
    <property type="molecule type" value="Genomic_DNA"/>
</dbReference>
<dbReference type="OrthoDB" id="5429993at2759"/>
<dbReference type="STRING" id="212602.A0A420HD42"/>
<reference evidence="2 3" key="1">
    <citation type="journal article" date="2018" name="BMC Genomics">
        <title>Comparative genome analyses reveal sequence features reflecting distinct modes of host-adaptation between dicot and monocot powdery mildew.</title>
        <authorList>
            <person name="Wu Y."/>
            <person name="Ma X."/>
            <person name="Pan Z."/>
            <person name="Kale S.D."/>
            <person name="Song Y."/>
            <person name="King H."/>
            <person name="Zhang Q."/>
            <person name="Presley C."/>
            <person name="Deng X."/>
            <person name="Wei C.I."/>
            <person name="Xiao S."/>
        </authorList>
    </citation>
    <scope>NUCLEOTIDE SEQUENCE [LARGE SCALE GENOMIC DNA]</scope>
    <source>
        <strain evidence="2">UMSG2</strain>
    </source>
</reference>
<keyword evidence="3" id="KW-1185">Reference proteome</keyword>
<feature type="region of interest" description="Disordered" evidence="1">
    <location>
        <begin position="1"/>
        <end position="78"/>
    </location>
</feature>
<dbReference type="Proteomes" id="UP000286134">
    <property type="component" value="Unassembled WGS sequence"/>
</dbReference>
<name>A0A420HD42_9PEZI</name>
<feature type="compositionally biased region" description="Basic and acidic residues" evidence="1">
    <location>
        <begin position="143"/>
        <end position="154"/>
    </location>
</feature>
<proteinExistence type="predicted"/>
<dbReference type="AlphaFoldDB" id="A0A420HD42"/>
<sequence>MPILPTRSRSIRKPISHAAAAYTDSGAASATTTDQSTSGTSKSERNNDLSPSRLPVKPARGSSCTHSSKESSLQQHLSGNHVSTAIAISNISTVELQRSTSIRQPQKTSTSELESKKKDRSRPPVATASRNLRPTSSNSSSVRTRDPSKCRERSSSTLTNSSYSRPPTRNSITSDVADRASTYVLDKQPLKKPIFSIHQQHYSPAKNLAPKLHPAAFLAPPTPSKWPSNKAISAETTKLQMELLQLHLMHRDYGHTEKEWRTSAESKLEARFQKLVKMEHNLLELEKCENSMLNAIALKEWLEIGTPGWGLEEKMHIFDNILTGLMSTRDAGGKYTRATQKFEKWVDKYEDFFDRREKNAENHAESLLIEELDSNWKDDCFYLRRKLELWKDNIRDLGIPQSESSLELLVDQAQRIILGMLSEIDFMTRLEREVIGREEHWIKVMNDRMLDDERKQNGPEAGAIWRSIGVMKNN</sequence>
<feature type="compositionally biased region" description="Low complexity" evidence="1">
    <location>
        <begin position="155"/>
        <end position="164"/>
    </location>
</feature>
<feature type="compositionally biased region" description="Polar residues" evidence="1">
    <location>
        <begin position="96"/>
        <end position="106"/>
    </location>
</feature>
<evidence type="ECO:0008006" key="4">
    <source>
        <dbReference type="Google" id="ProtNLM"/>
    </source>
</evidence>